<dbReference type="AlphaFoldDB" id="A0A6I6GMC4"/>
<dbReference type="GO" id="GO:0016989">
    <property type="term" value="F:sigma factor antagonist activity"/>
    <property type="evidence" value="ECO:0007669"/>
    <property type="project" value="TreeGrafter"/>
</dbReference>
<feature type="transmembrane region" description="Helical" evidence="1">
    <location>
        <begin position="56"/>
        <end position="74"/>
    </location>
</feature>
<evidence type="ECO:0000313" key="5">
    <source>
        <dbReference type="Proteomes" id="UP000426027"/>
    </source>
</evidence>
<dbReference type="KEGG" id="fls:GLV81_17405"/>
<accession>A0A6I6GMC4</accession>
<reference evidence="4 5" key="1">
    <citation type="submission" date="2019-11" db="EMBL/GenBank/DDBJ databases">
        <authorList>
            <person name="Im W.T."/>
        </authorList>
    </citation>
    <scope>NUCLEOTIDE SEQUENCE [LARGE SCALE GENOMIC DNA]</scope>
    <source>
        <strain evidence="4 5">SB-02</strain>
    </source>
</reference>
<dbReference type="PANTHER" id="PTHR30273:SF2">
    <property type="entry name" value="PROTEIN FECR"/>
    <property type="match status" value="1"/>
</dbReference>
<keyword evidence="5" id="KW-1185">Reference proteome</keyword>
<dbReference type="EMBL" id="CP046566">
    <property type="protein sequence ID" value="QGW29655.1"/>
    <property type="molecule type" value="Genomic_DNA"/>
</dbReference>
<protein>
    <submittedName>
        <fullName evidence="4">DUF4974 domain-containing protein</fullName>
    </submittedName>
</protein>
<evidence type="ECO:0000259" key="3">
    <source>
        <dbReference type="Pfam" id="PF16344"/>
    </source>
</evidence>
<evidence type="ECO:0000256" key="1">
    <source>
        <dbReference type="SAM" id="Phobius"/>
    </source>
</evidence>
<dbReference type="Proteomes" id="UP000426027">
    <property type="component" value="Chromosome"/>
</dbReference>
<dbReference type="PANTHER" id="PTHR30273">
    <property type="entry name" value="PERIPLASMIC SIGNAL SENSOR AND SIGMA FACTOR ACTIVATOR FECR-RELATED"/>
    <property type="match status" value="1"/>
</dbReference>
<evidence type="ECO:0000259" key="2">
    <source>
        <dbReference type="Pfam" id="PF04773"/>
    </source>
</evidence>
<dbReference type="InterPro" id="IPR012373">
    <property type="entry name" value="Ferrdict_sens_TM"/>
</dbReference>
<dbReference type="InterPro" id="IPR006860">
    <property type="entry name" value="FecR"/>
</dbReference>
<keyword evidence="1" id="KW-1133">Transmembrane helix</keyword>
<proteinExistence type="predicted"/>
<dbReference type="Pfam" id="PF16344">
    <property type="entry name" value="FecR_C"/>
    <property type="match status" value="1"/>
</dbReference>
<dbReference type="Gene3D" id="3.55.50.30">
    <property type="match status" value="1"/>
</dbReference>
<dbReference type="InterPro" id="IPR032508">
    <property type="entry name" value="FecR_C"/>
</dbReference>
<keyword evidence="1" id="KW-0472">Membrane</keyword>
<dbReference type="PIRSF" id="PIRSF018266">
    <property type="entry name" value="FecR"/>
    <property type="match status" value="1"/>
</dbReference>
<feature type="domain" description="FecR protein" evidence="2">
    <location>
        <begin position="88"/>
        <end position="185"/>
    </location>
</feature>
<dbReference type="Pfam" id="PF04773">
    <property type="entry name" value="FecR"/>
    <property type="match status" value="1"/>
</dbReference>
<keyword evidence="1" id="KW-0812">Transmembrane</keyword>
<evidence type="ECO:0000313" key="4">
    <source>
        <dbReference type="EMBL" id="QGW29655.1"/>
    </source>
</evidence>
<sequence>MMQSGHEQKEPQLPFSVRRDLRSQEQQASNWQQIEQALEQEVPVRQLGTVAIVRRMAQWAAAAVIVLAAGWALFTATQKQALPDEYTVIKTAFGEKRKVWLPDSSVVVLNGNSSLKIPKIWLEDTIRNVWLEGEGYFEITKAKTPGKDFFVVHTNSMDVKVLGTKFNVNAYTENASVALKEGKVQVLYTGKNNDGKTTIYEMKPGDVVLLKPAEAVEPILEKTPTEVVADWTSNEYHFDYTPLQDIAVMIEQRFGYAVSWQDSVLAERTLNGHMHAANLDELINALEVTLNINIEKKDKRLLISAR</sequence>
<gene>
    <name evidence="4" type="ORF">GLV81_17405</name>
</gene>
<name>A0A6I6GMC4_9BACT</name>
<dbReference type="RefSeq" id="WP_157480063.1">
    <property type="nucleotide sequence ID" value="NZ_CP046566.1"/>
</dbReference>
<dbReference type="Gene3D" id="2.60.120.1440">
    <property type="match status" value="1"/>
</dbReference>
<feature type="domain" description="Protein FecR C-terminal" evidence="3">
    <location>
        <begin position="236"/>
        <end position="303"/>
    </location>
</feature>
<organism evidence="4 5">
    <name type="scientific">Phnomibacter ginsenosidimutans</name>
    <dbReference type="NCBI Taxonomy" id="2676868"/>
    <lineage>
        <taxon>Bacteria</taxon>
        <taxon>Pseudomonadati</taxon>
        <taxon>Bacteroidota</taxon>
        <taxon>Chitinophagia</taxon>
        <taxon>Chitinophagales</taxon>
        <taxon>Chitinophagaceae</taxon>
        <taxon>Phnomibacter</taxon>
    </lineage>
</organism>